<evidence type="ECO:0000256" key="6">
    <source>
        <dbReference type="ARBA" id="ARBA00023002"/>
    </source>
</evidence>
<comment type="cofactor">
    <cofactor evidence="8">
        <name>Ca(2+)</name>
        <dbReference type="ChEBI" id="CHEBI:29108"/>
    </cofactor>
    <text evidence="8">Binds 2 calcium ions per subunit.</text>
</comment>
<keyword evidence="12" id="KW-1185">Reference proteome</keyword>
<evidence type="ECO:0000259" key="10">
    <source>
        <dbReference type="PROSITE" id="PS50873"/>
    </source>
</evidence>
<feature type="domain" description="Plant heme peroxidase family profile" evidence="10">
    <location>
        <begin position="14"/>
        <end position="123"/>
    </location>
</feature>
<keyword evidence="4" id="KW-0349">Heme</keyword>
<evidence type="ECO:0000256" key="3">
    <source>
        <dbReference type="ARBA" id="ARBA00022559"/>
    </source>
</evidence>
<dbReference type="InterPro" id="IPR002016">
    <property type="entry name" value="Haem_peroxidase"/>
</dbReference>
<dbReference type="InterPro" id="IPR000823">
    <property type="entry name" value="Peroxidase_pln"/>
</dbReference>
<keyword evidence="3 11" id="KW-0575">Peroxidase</keyword>
<evidence type="ECO:0000256" key="2">
    <source>
        <dbReference type="ARBA" id="ARBA00012313"/>
    </source>
</evidence>
<comment type="similarity">
    <text evidence="9">Belongs to the peroxidase family.</text>
</comment>
<keyword evidence="7 8" id="KW-0408">Iron</keyword>
<keyword evidence="5 8" id="KW-0479">Metal-binding</keyword>
<evidence type="ECO:0000256" key="4">
    <source>
        <dbReference type="ARBA" id="ARBA00022617"/>
    </source>
</evidence>
<keyword evidence="6" id="KW-0560">Oxidoreductase</keyword>
<comment type="caution">
    <text evidence="11">The sequence shown here is derived from an EMBL/GenBank/DDBJ whole genome shotgun (WGS) entry which is preliminary data.</text>
</comment>
<dbReference type="EMBL" id="JBFOLJ010000002">
    <property type="protein sequence ID" value="KAL2554703.1"/>
    <property type="molecule type" value="Genomic_DNA"/>
</dbReference>
<dbReference type="PRINTS" id="PR00458">
    <property type="entry name" value="PEROXIDASE"/>
</dbReference>
<gene>
    <name evidence="11" type="ORF">Fot_08322</name>
</gene>
<evidence type="ECO:0000313" key="11">
    <source>
        <dbReference type="EMBL" id="KAL2554703.1"/>
    </source>
</evidence>
<dbReference type="EC" id="1.11.1.7" evidence="2"/>
<dbReference type="PROSITE" id="PS50873">
    <property type="entry name" value="PEROXIDASE_4"/>
    <property type="match status" value="1"/>
</dbReference>
<evidence type="ECO:0000256" key="5">
    <source>
        <dbReference type="ARBA" id="ARBA00022723"/>
    </source>
</evidence>
<organism evidence="11 12">
    <name type="scientific">Forsythia ovata</name>
    <dbReference type="NCBI Taxonomy" id="205694"/>
    <lineage>
        <taxon>Eukaryota</taxon>
        <taxon>Viridiplantae</taxon>
        <taxon>Streptophyta</taxon>
        <taxon>Embryophyta</taxon>
        <taxon>Tracheophyta</taxon>
        <taxon>Spermatophyta</taxon>
        <taxon>Magnoliopsida</taxon>
        <taxon>eudicotyledons</taxon>
        <taxon>Gunneridae</taxon>
        <taxon>Pentapetalae</taxon>
        <taxon>asterids</taxon>
        <taxon>lamiids</taxon>
        <taxon>Lamiales</taxon>
        <taxon>Oleaceae</taxon>
        <taxon>Forsythieae</taxon>
        <taxon>Forsythia</taxon>
    </lineage>
</organism>
<evidence type="ECO:0000256" key="8">
    <source>
        <dbReference type="PIRSR" id="PIRSR600823-3"/>
    </source>
</evidence>
<dbReference type="InterPro" id="IPR010255">
    <property type="entry name" value="Haem_peroxidase_sf"/>
</dbReference>
<feature type="binding site" evidence="8">
    <location>
        <position position="87"/>
    </location>
    <ligand>
        <name>Ca(2+)</name>
        <dbReference type="ChEBI" id="CHEBI:29108"/>
        <label>2</label>
    </ligand>
</feature>
<feature type="binding site" description="axial binding residue" evidence="8">
    <location>
        <position position="60"/>
    </location>
    <ligand>
        <name>heme b</name>
        <dbReference type="ChEBI" id="CHEBI:60344"/>
    </ligand>
    <ligandPart>
        <name>Fe</name>
        <dbReference type="ChEBI" id="CHEBI:18248"/>
    </ligandPart>
</feature>
<feature type="binding site" evidence="8">
    <location>
        <position position="82"/>
    </location>
    <ligand>
        <name>Ca(2+)</name>
        <dbReference type="ChEBI" id="CHEBI:29108"/>
        <label>2</label>
    </ligand>
</feature>
<dbReference type="PANTHER" id="PTHR31517:SF51">
    <property type="entry name" value="PEROXIDASE 55"/>
    <property type="match status" value="1"/>
</dbReference>
<evidence type="ECO:0000256" key="1">
    <source>
        <dbReference type="ARBA" id="ARBA00000189"/>
    </source>
</evidence>
<keyword evidence="8" id="KW-0106">Calcium</keyword>
<comment type="cofactor">
    <cofactor evidence="8">
        <name>heme b</name>
        <dbReference type="ChEBI" id="CHEBI:60344"/>
    </cofactor>
    <text evidence="8">Binds 1 heme b (iron(II)-protoporphyrin IX) group per subunit.</text>
</comment>
<dbReference type="GO" id="GO:0140825">
    <property type="term" value="F:lactoperoxidase activity"/>
    <property type="evidence" value="ECO:0007669"/>
    <property type="project" value="UniProtKB-EC"/>
</dbReference>
<evidence type="ECO:0000256" key="9">
    <source>
        <dbReference type="RuleBase" id="RU004241"/>
    </source>
</evidence>
<evidence type="ECO:0000256" key="7">
    <source>
        <dbReference type="ARBA" id="ARBA00023004"/>
    </source>
</evidence>
<proteinExistence type="inferred from homology"/>
<dbReference type="Gene3D" id="1.10.420.10">
    <property type="entry name" value="Peroxidase, domain 2"/>
    <property type="match status" value="2"/>
</dbReference>
<feature type="binding site" evidence="8">
    <location>
        <position position="79"/>
    </location>
    <ligand>
        <name>Ca(2+)</name>
        <dbReference type="ChEBI" id="CHEBI:29108"/>
        <label>2</label>
    </ligand>
</feature>
<dbReference type="PANTHER" id="PTHR31517">
    <property type="match status" value="1"/>
</dbReference>
<feature type="binding site" evidence="8">
    <location>
        <position position="61"/>
    </location>
    <ligand>
        <name>Ca(2+)</name>
        <dbReference type="ChEBI" id="CHEBI:29108"/>
        <label>2</label>
    </ligand>
</feature>
<protein>
    <recommendedName>
        <fullName evidence="2">peroxidase</fullName>
        <ecNumber evidence="2">1.11.1.7</ecNumber>
    </recommendedName>
</protein>
<dbReference type="GO" id="GO:0046872">
    <property type="term" value="F:metal ion binding"/>
    <property type="evidence" value="ECO:0007669"/>
    <property type="project" value="UniProtKB-KW"/>
</dbReference>
<dbReference type="Pfam" id="PF00141">
    <property type="entry name" value="peroxidase"/>
    <property type="match status" value="1"/>
</dbReference>
<sequence>MLEYMVVELFKPEKNTVESMAMNFSRRKLDRAELRLNSLNTMFSKHNLSQLDMIALSRAHTVGFSHCQELTPSIAINMDHVTPQTFDNTYFQNLVEGKGLFTSDQVLFIDPASQPTVNDLASNPVDSTVLTTIYE</sequence>
<dbReference type="Proteomes" id="UP001604277">
    <property type="component" value="Unassembled WGS sequence"/>
</dbReference>
<reference evidence="12" key="1">
    <citation type="submission" date="2024-07" db="EMBL/GenBank/DDBJ databases">
        <title>Two chromosome-level genome assemblies of Korean endemic species Abeliophyllum distichum and Forsythia ovata (Oleaceae).</title>
        <authorList>
            <person name="Jang H."/>
        </authorList>
    </citation>
    <scope>NUCLEOTIDE SEQUENCE [LARGE SCALE GENOMIC DNA]</scope>
</reference>
<evidence type="ECO:0000313" key="12">
    <source>
        <dbReference type="Proteomes" id="UP001604277"/>
    </source>
</evidence>
<dbReference type="SUPFAM" id="SSF48113">
    <property type="entry name" value="Heme-dependent peroxidases"/>
    <property type="match status" value="1"/>
</dbReference>
<name>A0ABD1X1A4_9LAMI</name>
<accession>A0ABD1X1A4</accession>
<comment type="catalytic activity">
    <reaction evidence="1">
        <text>2 a phenolic donor + H2O2 = 2 a phenolic radical donor + 2 H2O</text>
        <dbReference type="Rhea" id="RHEA:56136"/>
        <dbReference type="ChEBI" id="CHEBI:15377"/>
        <dbReference type="ChEBI" id="CHEBI:16240"/>
        <dbReference type="ChEBI" id="CHEBI:139520"/>
        <dbReference type="ChEBI" id="CHEBI:139521"/>
        <dbReference type="EC" id="1.11.1.7"/>
    </reaction>
</comment>
<dbReference type="AlphaFoldDB" id="A0ABD1X1A4"/>